<dbReference type="AlphaFoldDB" id="A0A1C1Z0N0"/>
<keyword evidence="2" id="KW-0732">Signal</keyword>
<feature type="region of interest" description="Disordered" evidence="1">
    <location>
        <begin position="20"/>
        <end position="69"/>
    </location>
</feature>
<dbReference type="RefSeq" id="WP_066173757.1">
    <property type="nucleotide sequence ID" value="NZ_LQZT01000001.1"/>
</dbReference>
<evidence type="ECO:0008006" key="5">
    <source>
        <dbReference type="Google" id="ProtNLM"/>
    </source>
</evidence>
<accession>A0A1C1Z0N0</accession>
<proteinExistence type="predicted"/>
<name>A0A1C1Z0N0_9HYPH</name>
<feature type="chain" id="PRO_5008656540" description="Transmembrane signal peptide protein" evidence="2">
    <location>
        <begin position="24"/>
        <end position="113"/>
    </location>
</feature>
<organism evidence="3 4">
    <name type="scientific">Hoeflea olei</name>
    <dbReference type="NCBI Taxonomy" id="1480615"/>
    <lineage>
        <taxon>Bacteria</taxon>
        <taxon>Pseudomonadati</taxon>
        <taxon>Pseudomonadota</taxon>
        <taxon>Alphaproteobacteria</taxon>
        <taxon>Hyphomicrobiales</taxon>
        <taxon>Rhizobiaceae</taxon>
        <taxon>Hoeflea</taxon>
    </lineage>
</organism>
<protein>
    <recommendedName>
        <fullName evidence="5">Transmembrane signal peptide protein</fullName>
    </recommendedName>
</protein>
<dbReference type="Gene3D" id="3.10.450.160">
    <property type="entry name" value="inner membrane protein cigr"/>
    <property type="match status" value="1"/>
</dbReference>
<dbReference type="EMBL" id="LQZT01000001">
    <property type="protein sequence ID" value="OCW59305.1"/>
    <property type="molecule type" value="Genomic_DNA"/>
</dbReference>
<dbReference type="InterPro" id="IPR024572">
    <property type="entry name" value="RcnB"/>
</dbReference>
<dbReference type="Proteomes" id="UP000094795">
    <property type="component" value="Unassembled WGS sequence"/>
</dbReference>
<feature type="signal peptide" evidence="2">
    <location>
        <begin position="1"/>
        <end position="23"/>
    </location>
</feature>
<gene>
    <name evidence="3" type="ORF">AWJ14_09665</name>
</gene>
<feature type="compositionally biased region" description="Basic residues" evidence="1">
    <location>
        <begin position="47"/>
        <end position="61"/>
    </location>
</feature>
<evidence type="ECO:0000256" key="1">
    <source>
        <dbReference type="SAM" id="MobiDB-lite"/>
    </source>
</evidence>
<reference evidence="3 4" key="1">
    <citation type="submission" date="2015-12" db="EMBL/GenBank/DDBJ databases">
        <authorList>
            <person name="Shamseldin A."/>
            <person name="Moawad H."/>
            <person name="Abd El-Rahim W.M."/>
            <person name="Sadowsky M.J."/>
        </authorList>
    </citation>
    <scope>NUCLEOTIDE SEQUENCE [LARGE SCALE GENOMIC DNA]</scope>
    <source>
        <strain evidence="3 4">JC234</strain>
    </source>
</reference>
<keyword evidence="4" id="KW-1185">Reference proteome</keyword>
<comment type="caution">
    <text evidence="3">The sequence shown here is derived from an EMBL/GenBank/DDBJ whole genome shotgun (WGS) entry which is preliminary data.</text>
</comment>
<evidence type="ECO:0000256" key="2">
    <source>
        <dbReference type="SAM" id="SignalP"/>
    </source>
</evidence>
<dbReference type="Pfam" id="PF11776">
    <property type="entry name" value="RcnB"/>
    <property type="match status" value="1"/>
</dbReference>
<evidence type="ECO:0000313" key="3">
    <source>
        <dbReference type="EMBL" id="OCW59305.1"/>
    </source>
</evidence>
<dbReference type="OrthoDB" id="9808839at2"/>
<sequence>MKKAFILSIAALLMAAPLTQAQAQSRMDHRPQAHSQWHKSGPESTSKRQHAKADRHWKKGQRMSDWRKHASVRDYRRHGLHKPGHGQRWVKVDNQYVLLGIASGVIAAIVAAR</sequence>
<evidence type="ECO:0000313" key="4">
    <source>
        <dbReference type="Proteomes" id="UP000094795"/>
    </source>
</evidence>